<dbReference type="Pfam" id="PF20240">
    <property type="entry name" value="DUF6597"/>
    <property type="match status" value="1"/>
</dbReference>
<sequence>MHELEYKLPDVHMSWIFNLSHDRLRIYGQGTSDRYEHMPGAVVAGPKTSRYWLNTACQNACLGIEFKPGGAYPFLGGWMSVLQDSDIPLQEAIGHPDTVNLRCELSELSAPAERFQRVEKFLFGYLARQIEIPRGHSAVTAGLLALAGNPAAPLVRDIAEKANLSTERFIQLFKRETGLTPKQYAGVVRFQRAVEHLRSKPEVDALELALACGYYDQSHFNRDFRLRSGMTPTDMLRRQDIVFNHVPV</sequence>
<dbReference type="SMART" id="SM00342">
    <property type="entry name" value="HTH_ARAC"/>
    <property type="match status" value="1"/>
</dbReference>
<reference evidence="5 6" key="1">
    <citation type="journal article" date="2009" name="Int. J. Syst. Evol. Microbiol.">
        <title>Paenibacillus contaminans sp. nov., isolated from a contaminated laboratory plate.</title>
        <authorList>
            <person name="Chou J.H."/>
            <person name="Lee J.H."/>
            <person name="Lin M.C."/>
            <person name="Chang P.S."/>
            <person name="Arun A.B."/>
            <person name="Young C.C."/>
            <person name="Chen W.M."/>
        </authorList>
    </citation>
    <scope>NUCLEOTIDE SEQUENCE [LARGE SCALE GENOMIC DNA]</scope>
    <source>
        <strain evidence="5 6">CKOBP-6</strain>
    </source>
</reference>
<dbReference type="EMBL" id="QMFB01000002">
    <property type="protein sequence ID" value="RAV22310.1"/>
    <property type="molecule type" value="Genomic_DNA"/>
</dbReference>
<keyword evidence="6" id="KW-1185">Reference proteome</keyword>
<name>A0A329MRY6_9BACL</name>
<dbReference type="PANTHER" id="PTHR46796">
    <property type="entry name" value="HTH-TYPE TRANSCRIPTIONAL ACTIVATOR RHAS-RELATED"/>
    <property type="match status" value="1"/>
</dbReference>
<dbReference type="OrthoDB" id="323290at2"/>
<dbReference type="GO" id="GO:0003700">
    <property type="term" value="F:DNA-binding transcription factor activity"/>
    <property type="evidence" value="ECO:0007669"/>
    <property type="project" value="InterPro"/>
</dbReference>
<dbReference type="PANTHER" id="PTHR46796:SF13">
    <property type="entry name" value="HTH-TYPE TRANSCRIPTIONAL ACTIVATOR RHAS"/>
    <property type="match status" value="1"/>
</dbReference>
<dbReference type="Pfam" id="PF12833">
    <property type="entry name" value="HTH_18"/>
    <property type="match status" value="1"/>
</dbReference>
<evidence type="ECO:0000259" key="4">
    <source>
        <dbReference type="PROSITE" id="PS01124"/>
    </source>
</evidence>
<proteinExistence type="predicted"/>
<evidence type="ECO:0000256" key="1">
    <source>
        <dbReference type="ARBA" id="ARBA00023015"/>
    </source>
</evidence>
<dbReference type="InterPro" id="IPR018060">
    <property type="entry name" value="HTH_AraC"/>
</dbReference>
<comment type="caution">
    <text evidence="5">The sequence shown here is derived from an EMBL/GenBank/DDBJ whole genome shotgun (WGS) entry which is preliminary data.</text>
</comment>
<feature type="domain" description="HTH araC/xylS-type" evidence="4">
    <location>
        <begin position="155"/>
        <end position="238"/>
    </location>
</feature>
<evidence type="ECO:0000313" key="6">
    <source>
        <dbReference type="Proteomes" id="UP000250369"/>
    </source>
</evidence>
<accession>A0A329MRY6</accession>
<dbReference type="PROSITE" id="PS01124">
    <property type="entry name" value="HTH_ARAC_FAMILY_2"/>
    <property type="match status" value="1"/>
</dbReference>
<keyword evidence="3" id="KW-0804">Transcription</keyword>
<evidence type="ECO:0000256" key="2">
    <source>
        <dbReference type="ARBA" id="ARBA00023125"/>
    </source>
</evidence>
<evidence type="ECO:0000256" key="3">
    <source>
        <dbReference type="ARBA" id="ARBA00023163"/>
    </source>
</evidence>
<gene>
    <name evidence="5" type="ORF">DQG23_05010</name>
</gene>
<organism evidence="5 6">
    <name type="scientific">Paenibacillus contaminans</name>
    <dbReference type="NCBI Taxonomy" id="450362"/>
    <lineage>
        <taxon>Bacteria</taxon>
        <taxon>Bacillati</taxon>
        <taxon>Bacillota</taxon>
        <taxon>Bacilli</taxon>
        <taxon>Bacillales</taxon>
        <taxon>Paenibacillaceae</taxon>
        <taxon>Paenibacillus</taxon>
    </lineage>
</organism>
<protein>
    <recommendedName>
        <fullName evidence="4">HTH araC/xylS-type domain-containing protein</fullName>
    </recommendedName>
</protein>
<dbReference type="InterPro" id="IPR009057">
    <property type="entry name" value="Homeodomain-like_sf"/>
</dbReference>
<dbReference type="Gene3D" id="1.10.10.60">
    <property type="entry name" value="Homeodomain-like"/>
    <property type="match status" value="1"/>
</dbReference>
<dbReference type="InterPro" id="IPR046532">
    <property type="entry name" value="DUF6597"/>
</dbReference>
<dbReference type="GO" id="GO:0043565">
    <property type="term" value="F:sequence-specific DNA binding"/>
    <property type="evidence" value="ECO:0007669"/>
    <property type="project" value="InterPro"/>
</dbReference>
<keyword evidence="1" id="KW-0805">Transcription regulation</keyword>
<dbReference type="InterPro" id="IPR050204">
    <property type="entry name" value="AraC_XylS_family_regulators"/>
</dbReference>
<evidence type="ECO:0000313" key="5">
    <source>
        <dbReference type="EMBL" id="RAV22310.1"/>
    </source>
</evidence>
<keyword evidence="2" id="KW-0238">DNA-binding</keyword>
<dbReference type="Proteomes" id="UP000250369">
    <property type="component" value="Unassembled WGS sequence"/>
</dbReference>
<dbReference type="RefSeq" id="WP_113029716.1">
    <property type="nucleotide sequence ID" value="NZ_QMFB01000002.1"/>
</dbReference>
<dbReference type="SUPFAM" id="SSF46689">
    <property type="entry name" value="Homeodomain-like"/>
    <property type="match status" value="1"/>
</dbReference>
<dbReference type="AlphaFoldDB" id="A0A329MRY6"/>